<dbReference type="AlphaFoldDB" id="A0A652YPT8"/>
<evidence type="ECO:0000256" key="1">
    <source>
        <dbReference type="SAM" id="MobiDB-lite"/>
    </source>
</evidence>
<feature type="transmembrane region" description="Helical" evidence="2">
    <location>
        <begin position="162"/>
        <end position="188"/>
    </location>
</feature>
<feature type="compositionally biased region" description="Low complexity" evidence="1">
    <location>
        <begin position="69"/>
        <end position="101"/>
    </location>
</feature>
<feature type="region of interest" description="Disordered" evidence="1">
    <location>
        <begin position="1"/>
        <end position="101"/>
    </location>
</feature>
<keyword evidence="2" id="KW-0472">Membrane</keyword>
<dbReference type="EMBL" id="VNIQ01000004">
    <property type="protein sequence ID" value="TYQ04034.1"/>
    <property type="molecule type" value="Genomic_DNA"/>
</dbReference>
<protein>
    <submittedName>
        <fullName evidence="3">Uncharacterized protein DUF4190</fullName>
    </submittedName>
</protein>
<dbReference type="InterPro" id="IPR025241">
    <property type="entry name" value="DUF4190"/>
</dbReference>
<evidence type="ECO:0000256" key="2">
    <source>
        <dbReference type="SAM" id="Phobius"/>
    </source>
</evidence>
<proteinExistence type="predicted"/>
<comment type="caution">
    <text evidence="3">The sequence shown here is derived from an EMBL/GenBank/DDBJ whole genome shotgun (WGS) entry which is preliminary data.</text>
</comment>
<name>A0A652YPT8_NOCGL</name>
<accession>A0A652YPT8</accession>
<gene>
    <name evidence="3" type="ORF">FNL38_104407</name>
</gene>
<feature type="transmembrane region" description="Helical" evidence="2">
    <location>
        <begin position="120"/>
        <end position="150"/>
    </location>
</feature>
<sequence>MTSSGENGEISPDKYVPEPGYGEVPSLPQEGYGESAGQQESYWEIPATPSPIEQYPGYPPPSYTPTPEPQAQYQQPQYQQPPQYQQYQQPPQYQQYQQPPQYGPPSQFGGYVQPVGTNGLAIASLVTAIVGGCFYGLGAIVAIILGVVALNQIKQTGQQGRGLAIAGIAVGASVIAMWVIFVIFIAAVGSV</sequence>
<organism evidence="3">
    <name type="scientific">Nocardia globerula</name>
    <dbReference type="NCBI Taxonomy" id="1818"/>
    <lineage>
        <taxon>Bacteria</taxon>
        <taxon>Bacillati</taxon>
        <taxon>Actinomycetota</taxon>
        <taxon>Actinomycetes</taxon>
        <taxon>Mycobacteriales</taxon>
        <taxon>Nocardiaceae</taxon>
        <taxon>Nocardia</taxon>
    </lineage>
</organism>
<reference evidence="3" key="1">
    <citation type="submission" date="2019-07" db="EMBL/GenBank/DDBJ databases">
        <title>Genomic Encyclopedia of Type Strains, Phase IV (KMG-IV): sequencing the most valuable type-strain genomes for metagenomic binning, comparative biology and taxonomic classification.</title>
        <authorList>
            <person name="Goeker M."/>
        </authorList>
    </citation>
    <scope>NUCLEOTIDE SEQUENCE</scope>
    <source>
        <strain evidence="3">DSM 44596</strain>
    </source>
</reference>
<dbReference type="Pfam" id="PF13828">
    <property type="entry name" value="DUF4190"/>
    <property type="match status" value="1"/>
</dbReference>
<keyword evidence="2" id="KW-0812">Transmembrane</keyword>
<keyword evidence="2" id="KW-1133">Transmembrane helix</keyword>
<feature type="compositionally biased region" description="Pro residues" evidence="1">
    <location>
        <begin position="57"/>
        <end position="68"/>
    </location>
</feature>
<evidence type="ECO:0000313" key="3">
    <source>
        <dbReference type="EMBL" id="TYQ04034.1"/>
    </source>
</evidence>